<accession>B3TB11</accession>
<name>B3TB11_9ARCH</name>
<gene>
    <name evidence="1" type="ORF">ALOHA_HF4000APKG8I13ctg1g40</name>
</gene>
<dbReference type="EMBL" id="EU016657">
    <property type="protein sequence ID" value="ABZ09770.1"/>
    <property type="molecule type" value="Genomic_DNA"/>
</dbReference>
<evidence type="ECO:0000313" key="1">
    <source>
        <dbReference type="EMBL" id="ABZ09770.1"/>
    </source>
</evidence>
<proteinExistence type="predicted"/>
<dbReference type="AlphaFoldDB" id="B3TB11"/>
<organism evidence="1">
    <name type="scientific">uncultured marine crenarchaeote HF4000_APKG8I13</name>
    <dbReference type="NCBI Taxonomy" id="455606"/>
    <lineage>
        <taxon>Archaea</taxon>
        <taxon>Nitrososphaerota</taxon>
        <taxon>Nitrososphaeria</taxon>
        <taxon>Nitrosopumilales</taxon>
        <taxon>environmental samples</taxon>
    </lineage>
</organism>
<protein>
    <submittedName>
        <fullName evidence="1">Uncharacterized protein</fullName>
    </submittedName>
</protein>
<reference evidence="1" key="1">
    <citation type="journal article" date="2008" name="ISME J.">
        <title>Genomic patterns of recombination, clonal divergence and environment in marine microbial populations.</title>
        <authorList>
            <person name="Konstantinidis K.T."/>
            <person name="Delong E.F."/>
        </authorList>
    </citation>
    <scope>NUCLEOTIDE SEQUENCE</scope>
</reference>
<sequence length="205" mass="23494">MFDDSDVVHSESRSDKAKRAISEYLDEYGQVRATELKKEVCDELGICSEKIFYRRLFELVKSKRIIKNEQNRGNVSYYKPDWGVYENMINTDVIKQGTSTVRILAEVGRHENEVMQLTLLKMAFSNIMGMYASMTLITQQPNKAKTSAVITSTLKNTIPELLEMFSIALEKCGKNRSRILSSLMDYRDGNMGGGWVLENHPDFKK</sequence>